<feature type="region of interest" description="Disordered" evidence="1">
    <location>
        <begin position="96"/>
        <end position="145"/>
    </location>
</feature>
<organism evidence="2 3">
    <name type="scientific">Boletus edulis BED1</name>
    <dbReference type="NCBI Taxonomy" id="1328754"/>
    <lineage>
        <taxon>Eukaryota</taxon>
        <taxon>Fungi</taxon>
        <taxon>Dikarya</taxon>
        <taxon>Basidiomycota</taxon>
        <taxon>Agaricomycotina</taxon>
        <taxon>Agaricomycetes</taxon>
        <taxon>Agaricomycetidae</taxon>
        <taxon>Boletales</taxon>
        <taxon>Boletineae</taxon>
        <taxon>Boletaceae</taxon>
        <taxon>Boletoideae</taxon>
        <taxon>Boletus</taxon>
    </lineage>
</organism>
<evidence type="ECO:0000313" key="3">
    <source>
        <dbReference type="Proteomes" id="UP001194468"/>
    </source>
</evidence>
<name>A0AAD4G857_BOLED</name>
<protein>
    <submittedName>
        <fullName evidence="2">Uncharacterized protein</fullName>
    </submittedName>
</protein>
<evidence type="ECO:0000256" key="1">
    <source>
        <dbReference type="SAM" id="MobiDB-lite"/>
    </source>
</evidence>
<dbReference type="EMBL" id="WHUW01000085">
    <property type="protein sequence ID" value="KAF8426794.1"/>
    <property type="molecule type" value="Genomic_DNA"/>
</dbReference>
<sequence>MRTWRLDFPSSVIRACHLIPAFAGGRTAALMKPGPSLGRLPGETDDWGSFYVNIFVDRDMFARFSGIGVGHGLEVRFNPIPSDIYEALKVDEEPRMRGNFSEQFRTRTQRTETPTLTKTRTDDQSLCGSDNDDDECESDLAEFSF</sequence>
<evidence type="ECO:0000313" key="2">
    <source>
        <dbReference type="EMBL" id="KAF8426794.1"/>
    </source>
</evidence>
<reference evidence="2" key="2">
    <citation type="journal article" date="2020" name="Nat. Commun.">
        <title>Large-scale genome sequencing of mycorrhizal fungi provides insights into the early evolution of symbiotic traits.</title>
        <authorList>
            <person name="Miyauchi S."/>
            <person name="Kiss E."/>
            <person name="Kuo A."/>
            <person name="Drula E."/>
            <person name="Kohler A."/>
            <person name="Sanchez-Garcia M."/>
            <person name="Morin E."/>
            <person name="Andreopoulos B."/>
            <person name="Barry K.W."/>
            <person name="Bonito G."/>
            <person name="Buee M."/>
            <person name="Carver A."/>
            <person name="Chen C."/>
            <person name="Cichocki N."/>
            <person name="Clum A."/>
            <person name="Culley D."/>
            <person name="Crous P.W."/>
            <person name="Fauchery L."/>
            <person name="Girlanda M."/>
            <person name="Hayes R.D."/>
            <person name="Keri Z."/>
            <person name="LaButti K."/>
            <person name="Lipzen A."/>
            <person name="Lombard V."/>
            <person name="Magnuson J."/>
            <person name="Maillard F."/>
            <person name="Murat C."/>
            <person name="Nolan M."/>
            <person name="Ohm R.A."/>
            <person name="Pangilinan J."/>
            <person name="Pereira M.F."/>
            <person name="Perotto S."/>
            <person name="Peter M."/>
            <person name="Pfister S."/>
            <person name="Riley R."/>
            <person name="Sitrit Y."/>
            <person name="Stielow J.B."/>
            <person name="Szollosi G."/>
            <person name="Zifcakova L."/>
            <person name="Stursova M."/>
            <person name="Spatafora J.W."/>
            <person name="Tedersoo L."/>
            <person name="Vaario L.M."/>
            <person name="Yamada A."/>
            <person name="Yan M."/>
            <person name="Wang P."/>
            <person name="Xu J."/>
            <person name="Bruns T."/>
            <person name="Baldrian P."/>
            <person name="Vilgalys R."/>
            <person name="Dunand C."/>
            <person name="Henrissat B."/>
            <person name="Grigoriev I.V."/>
            <person name="Hibbett D."/>
            <person name="Nagy L.G."/>
            <person name="Martin F.M."/>
        </authorList>
    </citation>
    <scope>NUCLEOTIDE SEQUENCE</scope>
    <source>
        <strain evidence="2">BED1</strain>
    </source>
</reference>
<dbReference type="Proteomes" id="UP001194468">
    <property type="component" value="Unassembled WGS sequence"/>
</dbReference>
<dbReference type="AlphaFoldDB" id="A0AAD4G857"/>
<feature type="compositionally biased region" description="Acidic residues" evidence="1">
    <location>
        <begin position="130"/>
        <end position="145"/>
    </location>
</feature>
<reference evidence="2" key="1">
    <citation type="submission" date="2019-10" db="EMBL/GenBank/DDBJ databases">
        <authorList>
            <consortium name="DOE Joint Genome Institute"/>
            <person name="Kuo A."/>
            <person name="Miyauchi S."/>
            <person name="Kiss E."/>
            <person name="Drula E."/>
            <person name="Kohler A."/>
            <person name="Sanchez-Garcia M."/>
            <person name="Andreopoulos B."/>
            <person name="Barry K.W."/>
            <person name="Bonito G."/>
            <person name="Buee M."/>
            <person name="Carver A."/>
            <person name="Chen C."/>
            <person name="Cichocki N."/>
            <person name="Clum A."/>
            <person name="Culley D."/>
            <person name="Crous P.W."/>
            <person name="Fauchery L."/>
            <person name="Girlanda M."/>
            <person name="Hayes R."/>
            <person name="Keri Z."/>
            <person name="LaButti K."/>
            <person name="Lipzen A."/>
            <person name="Lombard V."/>
            <person name="Magnuson J."/>
            <person name="Maillard F."/>
            <person name="Morin E."/>
            <person name="Murat C."/>
            <person name="Nolan M."/>
            <person name="Ohm R."/>
            <person name="Pangilinan J."/>
            <person name="Pereira M."/>
            <person name="Perotto S."/>
            <person name="Peter M."/>
            <person name="Riley R."/>
            <person name="Sitrit Y."/>
            <person name="Stielow B."/>
            <person name="Szollosi G."/>
            <person name="Zifcakova L."/>
            <person name="Stursova M."/>
            <person name="Spatafora J.W."/>
            <person name="Tedersoo L."/>
            <person name="Vaario L.-M."/>
            <person name="Yamada A."/>
            <person name="Yan M."/>
            <person name="Wang P."/>
            <person name="Xu J."/>
            <person name="Bruns T."/>
            <person name="Baldrian P."/>
            <person name="Vilgalys R."/>
            <person name="Henrissat B."/>
            <person name="Grigoriev I.V."/>
            <person name="Hibbett D."/>
            <person name="Nagy L.G."/>
            <person name="Martin F.M."/>
        </authorList>
    </citation>
    <scope>NUCLEOTIDE SEQUENCE</scope>
    <source>
        <strain evidence="2">BED1</strain>
    </source>
</reference>
<gene>
    <name evidence="2" type="ORF">L210DRAFT_3565833</name>
</gene>
<accession>A0AAD4G857</accession>
<proteinExistence type="predicted"/>
<comment type="caution">
    <text evidence="2">The sequence shown here is derived from an EMBL/GenBank/DDBJ whole genome shotgun (WGS) entry which is preliminary data.</text>
</comment>
<keyword evidence="3" id="KW-1185">Reference proteome</keyword>